<dbReference type="AlphaFoldDB" id="A0A4Y1WR74"/>
<gene>
    <name evidence="8" type="ORF">A5CBH24_09140</name>
</gene>
<evidence type="ECO:0000313" key="8">
    <source>
        <dbReference type="EMBL" id="BBL03601.1"/>
    </source>
</evidence>
<dbReference type="Pfam" id="PF07980">
    <property type="entry name" value="SusD_RagB"/>
    <property type="match status" value="1"/>
</dbReference>
<evidence type="ECO:0008006" key="10">
    <source>
        <dbReference type="Google" id="ProtNLM"/>
    </source>
</evidence>
<dbReference type="Pfam" id="PF14322">
    <property type="entry name" value="SusD-like_3"/>
    <property type="match status" value="1"/>
</dbReference>
<dbReference type="InterPro" id="IPR011990">
    <property type="entry name" value="TPR-like_helical_dom_sf"/>
</dbReference>
<keyword evidence="3" id="KW-0732">Signal</keyword>
<dbReference type="InterPro" id="IPR033985">
    <property type="entry name" value="SusD-like_N"/>
</dbReference>
<evidence type="ECO:0000256" key="4">
    <source>
        <dbReference type="ARBA" id="ARBA00023136"/>
    </source>
</evidence>
<dbReference type="EMBL" id="AP019735">
    <property type="protein sequence ID" value="BBL03601.1"/>
    <property type="molecule type" value="Genomic_DNA"/>
</dbReference>
<comment type="similarity">
    <text evidence="2">Belongs to the SusD family.</text>
</comment>
<evidence type="ECO:0000256" key="1">
    <source>
        <dbReference type="ARBA" id="ARBA00004442"/>
    </source>
</evidence>
<organism evidence="8 9">
    <name type="scientific">Alistipes communis</name>
    <dbReference type="NCBI Taxonomy" id="2585118"/>
    <lineage>
        <taxon>Bacteria</taxon>
        <taxon>Pseudomonadati</taxon>
        <taxon>Bacteroidota</taxon>
        <taxon>Bacteroidia</taxon>
        <taxon>Bacteroidales</taxon>
        <taxon>Rikenellaceae</taxon>
        <taxon>Alistipes</taxon>
    </lineage>
</organism>
<accession>A0A4Y1WR74</accession>
<dbReference type="InterPro" id="IPR012944">
    <property type="entry name" value="SusD_RagB_dom"/>
</dbReference>
<sequence length="590" mass="67586">MKKILLILAAGCTMALVSCEEWLDKYPLAQMSPETFFSNENELQAFSNKFYTVFPSDGLYNEYWDNIIHNDLPQEMRGGRTIPASGGGWTWTDLRDINTLLEYSVNCKDLDVRNHYDALARFFRAYFYFEKIKRFGDVPWYAKPIGSADAELNRPRDSREYVMQRMIEDIDFAIRYLPAKHDLYRITKWTALALKSRFCLFEGTFRKYHDIDLPENDWKYYLSLSAKASEEFITNSGYGLYTSGGTQTAYRDLFVSEDAQQIEVVLARDYNKGLSVFHNSTFYSLNTSYGRPGLTRKIVASYLMADGTRFTDKAGWETMEFRDECRNRDPRLAQSIRTPGYTRINSTKVEVPSLSTCMTGYQPIKFVAPADFGSDGYNLSYTDLPIIRTAEIYLNYAEAKAELGTLTQADIDLSIKKLRDRVGMPNLDMDHANANPDPYLSAPETGYPNVTGPNKGVLLEIRRERTIELLQEGHRYYDLIRWKEGKAFTQPLLGLYIPSKGEYDLDGDGMPDIYLKTKGETPSTKAPLIMEIDQDIFLSEGDHGYISPHKKNPGEWNEARDYYYPIPTDDRSLTGGALTQNPGWNDGLDF</sequence>
<feature type="domain" description="RagB/SusD" evidence="6">
    <location>
        <begin position="288"/>
        <end position="584"/>
    </location>
</feature>
<reference evidence="9" key="1">
    <citation type="submission" date="2019-06" db="EMBL/GenBank/DDBJ databases">
        <title>Alistipes onderdonkii subsp. vulgaris subsp. nov., Alistipes dispar sp. nov. and Alistipes communis sp. nov., isolated from human faeces, and creation of Alistipes onderdonkii subsp. onderdonkii subsp. nov.</title>
        <authorList>
            <person name="Sakamoto M."/>
            <person name="Ikeyama N."/>
            <person name="Ogata Y."/>
            <person name="Suda W."/>
            <person name="Iino T."/>
            <person name="Hattori M."/>
            <person name="Ohkuma M."/>
        </authorList>
    </citation>
    <scope>NUCLEOTIDE SEQUENCE [LARGE SCALE GENOMIC DNA]</scope>
    <source>
        <strain evidence="9">5CBH24</strain>
    </source>
</reference>
<dbReference type="PROSITE" id="PS51257">
    <property type="entry name" value="PROKAR_LIPOPROTEIN"/>
    <property type="match status" value="1"/>
</dbReference>
<dbReference type="GeneID" id="78341630"/>
<comment type="subcellular location">
    <subcellularLocation>
        <location evidence="1">Cell outer membrane</location>
    </subcellularLocation>
</comment>
<dbReference type="Proteomes" id="UP000318946">
    <property type="component" value="Chromosome"/>
</dbReference>
<protein>
    <recommendedName>
        <fullName evidence="10">RagB/SusD family nutrient uptake outer membrane protein</fullName>
    </recommendedName>
</protein>
<dbReference type="OrthoDB" id="1031584at2"/>
<evidence type="ECO:0000256" key="3">
    <source>
        <dbReference type="ARBA" id="ARBA00022729"/>
    </source>
</evidence>
<dbReference type="RefSeq" id="WP_141412358.1">
    <property type="nucleotide sequence ID" value="NZ_AP019735.1"/>
</dbReference>
<name>A0A4Y1WR74_9BACT</name>
<keyword evidence="4" id="KW-0472">Membrane</keyword>
<evidence type="ECO:0000256" key="5">
    <source>
        <dbReference type="ARBA" id="ARBA00023237"/>
    </source>
</evidence>
<feature type="domain" description="SusD-like N-terminal" evidence="7">
    <location>
        <begin position="95"/>
        <end position="200"/>
    </location>
</feature>
<evidence type="ECO:0000313" key="9">
    <source>
        <dbReference type="Proteomes" id="UP000318946"/>
    </source>
</evidence>
<proteinExistence type="inferred from homology"/>
<keyword evidence="9" id="KW-1185">Reference proteome</keyword>
<keyword evidence="5" id="KW-0998">Cell outer membrane</keyword>
<evidence type="ECO:0000259" key="7">
    <source>
        <dbReference type="Pfam" id="PF14322"/>
    </source>
</evidence>
<evidence type="ECO:0000259" key="6">
    <source>
        <dbReference type="Pfam" id="PF07980"/>
    </source>
</evidence>
<dbReference type="SUPFAM" id="SSF48452">
    <property type="entry name" value="TPR-like"/>
    <property type="match status" value="1"/>
</dbReference>
<dbReference type="KEGG" id="acou:A5CBH24_09140"/>
<dbReference type="Gene3D" id="1.25.40.390">
    <property type="match status" value="1"/>
</dbReference>
<evidence type="ECO:0000256" key="2">
    <source>
        <dbReference type="ARBA" id="ARBA00006275"/>
    </source>
</evidence>
<dbReference type="GO" id="GO:0009279">
    <property type="term" value="C:cell outer membrane"/>
    <property type="evidence" value="ECO:0007669"/>
    <property type="project" value="UniProtKB-SubCell"/>
</dbReference>